<dbReference type="HOGENOM" id="CLU_069623_0_1_11"/>
<dbReference type="SUPFAM" id="SSF54593">
    <property type="entry name" value="Glyoxalase/Bleomycin resistance protein/Dihydroxybiphenyl dioxygenase"/>
    <property type="match status" value="2"/>
</dbReference>
<dbReference type="EMBL" id="LT906467">
    <property type="protein sequence ID" value="SNV53255.1"/>
    <property type="molecule type" value="Genomic_DNA"/>
</dbReference>
<evidence type="ECO:0000313" key="1">
    <source>
        <dbReference type="EMBL" id="AIJ32599.1"/>
    </source>
</evidence>
<dbReference type="Proteomes" id="UP000028780">
    <property type="component" value="Chromosome"/>
</dbReference>
<dbReference type="STRING" id="156978.CIMIT_00475"/>
<accession>A0A076NDU3</accession>
<keyword evidence="3" id="KW-1185">Reference proteome</keyword>
<dbReference type="KEGG" id="cii:CIMIT_00475"/>
<keyword evidence="2" id="KW-0560">Oxidoreductase</keyword>
<dbReference type="GO" id="GO:0051213">
    <property type="term" value="F:dioxygenase activity"/>
    <property type="evidence" value="ECO:0007669"/>
    <property type="project" value="UniProtKB-KW"/>
</dbReference>
<dbReference type="Gene3D" id="3.10.180.10">
    <property type="entry name" value="2,3-Dihydroxybiphenyl 1,2-Dioxygenase, domain 1"/>
    <property type="match status" value="2"/>
</dbReference>
<reference evidence="1 3" key="1">
    <citation type="submission" date="2014-08" db="EMBL/GenBank/DDBJ databases">
        <title>Complete genome sequence of Corynebacterium imitans DSM 44264, isolated from a five-month-old boy with suspected pharyngeal diphtheria.</title>
        <authorList>
            <person name="Mollmann S."/>
            <person name="Albersmeier A."/>
            <person name="Ruckert C."/>
            <person name="Tauch A."/>
        </authorList>
    </citation>
    <scope>NUCLEOTIDE SEQUENCE [LARGE SCALE GENOMIC DNA]</scope>
    <source>
        <strain evidence="1 3">DSM 44264</strain>
    </source>
</reference>
<protein>
    <submittedName>
        <fullName evidence="1 2">Glyoxalase</fullName>
    </submittedName>
</protein>
<evidence type="ECO:0000313" key="4">
    <source>
        <dbReference type="Proteomes" id="UP000215374"/>
    </source>
</evidence>
<dbReference type="InterPro" id="IPR029068">
    <property type="entry name" value="Glyas_Bleomycin-R_OHBP_Dase"/>
</dbReference>
<dbReference type="PANTHER" id="PTHR33993">
    <property type="entry name" value="GLYOXALASE-RELATED"/>
    <property type="match status" value="1"/>
</dbReference>
<dbReference type="PANTHER" id="PTHR33993:SF14">
    <property type="entry name" value="GB|AAF24581.1"/>
    <property type="match status" value="1"/>
</dbReference>
<name>A0A076NDU3_9CORY</name>
<sequence>MPAFSAELGMPYWQDLLTPDQQKSTYFYSKLLGWETTGETYRVAKKEGLPVAGIVPGESPAWVTYFLGNADVEKFGGKVVASSEVSLGRMHVCQDPAGGVFGLIEPKGEEQFVAAGEPGVPVWYEYSAPSMETIDFYGDLFDWEIKESEGYYLATVEGSPFLGMRVEENPVGWQSFLGVPNITEARQQVEMLGGKVLAGPGDSPFGPMLAMQDPTGAHAFLVEAPEPAPEDFSEADSVLEL</sequence>
<dbReference type="EMBL" id="CP009211">
    <property type="protein sequence ID" value="AIJ32599.1"/>
    <property type="molecule type" value="Genomic_DNA"/>
</dbReference>
<dbReference type="Proteomes" id="UP000215374">
    <property type="component" value="Chromosome 1"/>
</dbReference>
<keyword evidence="2" id="KW-0223">Dioxygenase</keyword>
<dbReference type="OrthoDB" id="9793039at2"/>
<dbReference type="RefSeq" id="WP_038587654.1">
    <property type="nucleotide sequence ID" value="NZ_CP009211.1"/>
</dbReference>
<reference evidence="2 4" key="2">
    <citation type="submission" date="2017-06" db="EMBL/GenBank/DDBJ databases">
        <authorList>
            <consortium name="Pathogen Informatics"/>
        </authorList>
    </citation>
    <scope>NUCLEOTIDE SEQUENCE [LARGE SCALE GENOMIC DNA]</scope>
    <source>
        <strain evidence="2 4">NCTC13015</strain>
    </source>
</reference>
<evidence type="ECO:0000313" key="2">
    <source>
        <dbReference type="EMBL" id="SNV53255.1"/>
    </source>
</evidence>
<gene>
    <name evidence="1" type="ORF">CIMIT_00475</name>
    <name evidence="2" type="ORF">SAMEA4535761_00159</name>
</gene>
<dbReference type="eggNOG" id="COG3324">
    <property type="taxonomic scope" value="Bacteria"/>
</dbReference>
<dbReference type="AlphaFoldDB" id="A0A076NDU3"/>
<proteinExistence type="predicted"/>
<dbReference type="InterPro" id="IPR052164">
    <property type="entry name" value="Anthracycline_SecMetBiosynth"/>
</dbReference>
<evidence type="ECO:0000313" key="3">
    <source>
        <dbReference type="Proteomes" id="UP000028780"/>
    </source>
</evidence>
<organism evidence="1 3">
    <name type="scientific">Corynebacterium imitans</name>
    <dbReference type="NCBI Taxonomy" id="156978"/>
    <lineage>
        <taxon>Bacteria</taxon>
        <taxon>Bacillati</taxon>
        <taxon>Actinomycetota</taxon>
        <taxon>Actinomycetes</taxon>
        <taxon>Mycobacteriales</taxon>
        <taxon>Corynebacteriaceae</taxon>
        <taxon>Corynebacterium</taxon>
    </lineage>
</organism>